<dbReference type="GeneID" id="9617980"/>
<dbReference type="AlphaFoldDB" id="D8TWD0"/>
<proteinExistence type="predicted"/>
<name>D8TWD0_VOLCA</name>
<dbReference type="KEGG" id="vcn:VOLCADRAFT_104834"/>
<gene>
    <name evidence="2" type="ORF">VOLCADRAFT_104834</name>
</gene>
<organism evidence="3">
    <name type="scientific">Volvox carteri f. nagariensis</name>
    <dbReference type="NCBI Taxonomy" id="3068"/>
    <lineage>
        <taxon>Eukaryota</taxon>
        <taxon>Viridiplantae</taxon>
        <taxon>Chlorophyta</taxon>
        <taxon>core chlorophytes</taxon>
        <taxon>Chlorophyceae</taxon>
        <taxon>CS clade</taxon>
        <taxon>Chlamydomonadales</taxon>
        <taxon>Volvocaceae</taxon>
        <taxon>Volvox</taxon>
    </lineage>
</organism>
<dbReference type="InParanoid" id="D8TWD0"/>
<evidence type="ECO:0000313" key="3">
    <source>
        <dbReference type="Proteomes" id="UP000001058"/>
    </source>
</evidence>
<sequence>MYVLEDERPLEQYPATEGRTNTGEWVRFTMRRIEELRARNDPTYQPRPLRRIREQLQARRTAAVAAVAAAAVAAGTAAEGGDQDKMVSAPSTAADAASQRRGELGHGHGHGGQKAVLKIKLAEEGTGGMKNSIVAQLKLLQQLQQQQLSMQLQPMTQFFVVPEQFPLNVDVDQPAAALTTQQSQQQQQQQQQNQVVLDMARPVVDGRRRIRYLRSRGQLTPEYS</sequence>
<accession>D8TWD0</accession>
<evidence type="ECO:0000256" key="1">
    <source>
        <dbReference type="SAM" id="MobiDB-lite"/>
    </source>
</evidence>
<protein>
    <submittedName>
        <fullName evidence="2">Uncharacterized protein</fullName>
    </submittedName>
</protein>
<feature type="region of interest" description="Disordered" evidence="1">
    <location>
        <begin position="77"/>
        <end position="113"/>
    </location>
</feature>
<reference evidence="2 3" key="1">
    <citation type="journal article" date="2010" name="Science">
        <title>Genomic analysis of organismal complexity in the multicellular green alga Volvox carteri.</title>
        <authorList>
            <person name="Prochnik S.E."/>
            <person name="Umen J."/>
            <person name="Nedelcu A.M."/>
            <person name="Hallmann A."/>
            <person name="Miller S.M."/>
            <person name="Nishii I."/>
            <person name="Ferris P."/>
            <person name="Kuo A."/>
            <person name="Mitros T."/>
            <person name="Fritz-Laylin L.K."/>
            <person name="Hellsten U."/>
            <person name="Chapman J."/>
            <person name="Simakov O."/>
            <person name="Rensing S.A."/>
            <person name="Terry A."/>
            <person name="Pangilinan J."/>
            <person name="Kapitonov V."/>
            <person name="Jurka J."/>
            <person name="Salamov A."/>
            <person name="Shapiro H."/>
            <person name="Schmutz J."/>
            <person name="Grimwood J."/>
            <person name="Lindquist E."/>
            <person name="Lucas S."/>
            <person name="Grigoriev I.V."/>
            <person name="Schmitt R."/>
            <person name="Kirk D."/>
            <person name="Rokhsar D.S."/>
        </authorList>
    </citation>
    <scope>NUCLEOTIDE SEQUENCE [LARGE SCALE GENOMIC DNA]</scope>
    <source>
        <strain evidence="3">f. Nagariensis / Eve</strain>
    </source>
</reference>
<evidence type="ECO:0000313" key="2">
    <source>
        <dbReference type="EMBL" id="EFJ48024.1"/>
    </source>
</evidence>
<dbReference type="EMBL" id="GL378341">
    <property type="protein sequence ID" value="EFJ48024.1"/>
    <property type="molecule type" value="Genomic_DNA"/>
</dbReference>
<dbReference type="RefSeq" id="XP_002950709.1">
    <property type="nucleotide sequence ID" value="XM_002950663.1"/>
</dbReference>
<keyword evidence="3" id="KW-1185">Reference proteome</keyword>
<dbReference type="Proteomes" id="UP000001058">
    <property type="component" value="Unassembled WGS sequence"/>
</dbReference>